<sequence>MINPHREIYLFLQGRSETGLDIITNIFFKQLNSSSFVYLTNYYEKEDLFMDFMSKLFEKREYLLNLFENQENGLPSYIRLMASNFLKDRIKSLSDSREKAVFNNERLTYTEGRFEEVIIQIDAFKLSETLKKELKEDEILLLCYITAPDKKDFEEKYFSSVNKNALYKRVQRVKEKLRKVVVKHGFAQEVVGYYIEHLLPAKCKRGNADG</sequence>
<organism evidence="1 2">
    <name type="scientific">Persephonella atlantica</name>
    <dbReference type="NCBI Taxonomy" id="2699429"/>
    <lineage>
        <taxon>Bacteria</taxon>
        <taxon>Pseudomonadati</taxon>
        <taxon>Aquificota</taxon>
        <taxon>Aquificia</taxon>
        <taxon>Aquificales</taxon>
        <taxon>Hydrogenothermaceae</taxon>
        <taxon>Persephonella</taxon>
    </lineage>
</organism>
<protein>
    <submittedName>
        <fullName evidence="1">Sigma-70 family RNA polymerase sigma factor</fullName>
    </submittedName>
</protein>
<accession>A0ABS1GI72</accession>
<evidence type="ECO:0000313" key="2">
    <source>
        <dbReference type="Proteomes" id="UP000772812"/>
    </source>
</evidence>
<comment type="caution">
    <text evidence="1">The sequence shown here is derived from an EMBL/GenBank/DDBJ whole genome shotgun (WGS) entry which is preliminary data.</text>
</comment>
<evidence type="ECO:0000313" key="1">
    <source>
        <dbReference type="EMBL" id="MBK3332643.1"/>
    </source>
</evidence>
<dbReference type="Proteomes" id="UP000772812">
    <property type="component" value="Unassembled WGS sequence"/>
</dbReference>
<dbReference type="RefSeq" id="WP_200674063.1">
    <property type="nucleotide sequence ID" value="NZ_JAACYA010000002.1"/>
</dbReference>
<reference evidence="1 2" key="1">
    <citation type="journal article" date="2021" name="Syst. Appl. Microbiol.">
        <title>Persephonella atlantica sp. nov.: How to adapt to physico-chemical gradients in high temperature hydrothermal habitats.</title>
        <authorList>
            <person name="Francois D.X."/>
            <person name="Godfroy A."/>
            <person name="Mathien C."/>
            <person name="Aube J."/>
            <person name="Cathalot C."/>
            <person name="Lesongeur F."/>
            <person name="L'Haridon S."/>
            <person name="Philippon X."/>
            <person name="Roussel E.G."/>
        </authorList>
    </citation>
    <scope>NUCLEOTIDE SEQUENCE [LARGE SCALE GENOMIC DNA]</scope>
    <source>
        <strain evidence="1 2">MO1340</strain>
    </source>
</reference>
<name>A0ABS1GI72_9AQUI</name>
<proteinExistence type="predicted"/>
<keyword evidence="2" id="KW-1185">Reference proteome</keyword>
<gene>
    <name evidence="1" type="ORF">GWK41_06145</name>
</gene>
<dbReference type="EMBL" id="JAACYA010000002">
    <property type="protein sequence ID" value="MBK3332643.1"/>
    <property type="molecule type" value="Genomic_DNA"/>
</dbReference>